<keyword evidence="2" id="KW-0012">Acyltransferase</keyword>
<dbReference type="InterPro" id="IPR038740">
    <property type="entry name" value="BioF2-like_GNAT_dom"/>
</dbReference>
<keyword evidence="2" id="KW-0808">Transferase</keyword>
<accession>A0AAU8FSL9</accession>
<evidence type="ECO:0000313" key="2">
    <source>
        <dbReference type="EMBL" id="XCH26415.1"/>
    </source>
</evidence>
<sequence length="330" mass="36800">MGPISSNITRTSLCSWTDNDSIVDVFPMPEAPFPTTVPWLFFRREYLLLRTSDPIYSFILTSKESGGILAVFHCMPVHHTWISLPISPFGGVLPSPFCCGRQLTFLLSCVREWVSARGGHSLTIKTAPSCYDPAVHQLCHQSYLAAGFLPNHTYSNHYIPIDNRPFEQIIEPSERRRLSKGKRSGLRVSMKTGTCDISATPTLCRSYAMQGYKLPVTPEGIAHIARCAPDNYLSLVTWNREQPVAAALMVRVSDTVLYHFLSGFLPEFGALSPSLMLFEAAYQFGRDNRVQILDLGISLDHLGYEKPALAGFKKRIGGIGCDKVTYEVNF</sequence>
<dbReference type="AlphaFoldDB" id="A0AAU8FSL9"/>
<organism evidence="2">
    <name type="scientific">Dyadobacter sp. 676</name>
    <dbReference type="NCBI Taxonomy" id="3088362"/>
    <lineage>
        <taxon>Bacteria</taxon>
        <taxon>Pseudomonadati</taxon>
        <taxon>Bacteroidota</taxon>
        <taxon>Cytophagia</taxon>
        <taxon>Cytophagales</taxon>
        <taxon>Spirosomataceae</taxon>
        <taxon>Dyadobacter</taxon>
    </lineage>
</organism>
<dbReference type="Pfam" id="PF13480">
    <property type="entry name" value="Acetyltransf_6"/>
    <property type="match status" value="1"/>
</dbReference>
<name>A0AAU8FSL9_9BACT</name>
<proteinExistence type="predicted"/>
<protein>
    <submittedName>
        <fullName evidence="2">GNAT family N-acetyltransferase</fullName>
        <ecNumber evidence="2">2.3.1.-</ecNumber>
    </submittedName>
</protein>
<dbReference type="Gene3D" id="3.40.630.30">
    <property type="match status" value="1"/>
</dbReference>
<dbReference type="EMBL" id="CP159289">
    <property type="protein sequence ID" value="XCH26415.1"/>
    <property type="molecule type" value="Genomic_DNA"/>
</dbReference>
<dbReference type="RefSeq" id="WP_353721707.1">
    <property type="nucleotide sequence ID" value="NZ_CP159289.1"/>
</dbReference>
<gene>
    <name evidence="2" type="ORF">ABV298_08440</name>
</gene>
<reference evidence="2" key="1">
    <citation type="submission" date="2024-06" db="EMBL/GenBank/DDBJ databases">
        <title>Sequencing and assembly of the genome of Dyadobacter sp. strain 676, a symbiont of Cyamopsis tetragonoloba.</title>
        <authorList>
            <person name="Guro P."/>
            <person name="Sazanova A."/>
            <person name="Kuznetsova I."/>
            <person name="Belimov A."/>
            <person name="Safronova V."/>
        </authorList>
    </citation>
    <scope>NUCLEOTIDE SEQUENCE</scope>
    <source>
        <strain evidence="2">676</strain>
    </source>
</reference>
<dbReference type="InterPro" id="IPR016181">
    <property type="entry name" value="Acyl_CoA_acyltransferase"/>
</dbReference>
<dbReference type="EC" id="2.3.1.-" evidence="2"/>
<dbReference type="GO" id="GO:0016746">
    <property type="term" value="F:acyltransferase activity"/>
    <property type="evidence" value="ECO:0007669"/>
    <property type="project" value="UniProtKB-KW"/>
</dbReference>
<feature type="domain" description="BioF2-like acetyltransferase" evidence="1">
    <location>
        <begin position="206"/>
        <end position="298"/>
    </location>
</feature>
<evidence type="ECO:0000259" key="1">
    <source>
        <dbReference type="Pfam" id="PF13480"/>
    </source>
</evidence>
<dbReference type="SUPFAM" id="SSF55729">
    <property type="entry name" value="Acyl-CoA N-acyltransferases (Nat)"/>
    <property type="match status" value="1"/>
</dbReference>